<evidence type="ECO:0000313" key="4">
    <source>
        <dbReference type="Proteomes" id="UP001642484"/>
    </source>
</evidence>
<evidence type="ECO:0000256" key="2">
    <source>
        <dbReference type="SAM" id="MobiDB-lite"/>
    </source>
</evidence>
<feature type="coiled-coil region" evidence="1">
    <location>
        <begin position="1135"/>
        <end position="1162"/>
    </location>
</feature>
<protein>
    <submittedName>
        <fullName evidence="3">Uncharacterized protein</fullName>
    </submittedName>
</protein>
<keyword evidence="1" id="KW-0175">Coiled coil</keyword>
<feature type="compositionally biased region" description="Pro residues" evidence="2">
    <location>
        <begin position="1198"/>
        <end position="1208"/>
    </location>
</feature>
<feature type="compositionally biased region" description="Polar residues" evidence="2">
    <location>
        <begin position="554"/>
        <end position="565"/>
    </location>
</feature>
<proteinExistence type="predicted"/>
<dbReference type="EMBL" id="CAXAMN010024917">
    <property type="protein sequence ID" value="CAK9090933.1"/>
    <property type="molecule type" value="Genomic_DNA"/>
</dbReference>
<feature type="compositionally biased region" description="Basic residues" evidence="2">
    <location>
        <begin position="1103"/>
        <end position="1115"/>
    </location>
</feature>
<name>A0ABP0QRM6_9DINO</name>
<accession>A0ABP0QRM6</accession>
<dbReference type="Proteomes" id="UP001642484">
    <property type="component" value="Unassembled WGS sequence"/>
</dbReference>
<gene>
    <name evidence="3" type="ORF">CCMP2556_LOCUS43647</name>
</gene>
<sequence length="1208" mass="135346">MPCRVLPMSFAGPAVALQLVHQSKQHEWYAKVPAQATLTTVVILTMFTKGLRPEALRFHATDGTLLQDIPIADALATASQIECLLWTFPLLLIRAQSPPAASRPAPHADEIPPTVPFSAREDESLIIALDSSPAYRLSPELFQEMLCFLEFNTRWALPSNSNRQIVSLLWEPTLGVLTIALDSTVPAADLQEQLATHFGPHKHMVYQSPFPIRKIAPGPLFTVRDRNHSNNALVMFQKLQTEVWVRAHVVPKEIERSTKITTQEGLFQIVHHNDRPCTGDRLHLANGDWLLIEPVLTDVVVGGHHRWTTNPEVLPRGANFTDRISFSINTHGWAASDELHAAMMWLLRRFPETIAEFNILQWHTAEQEFSDELYGEPRFAESGRAVTAVLVDNHWAAIEVNIIGHHTQVHTFGLGANLAQRAMHMICRRMDVTPQRVQQHIHPAQPPEHLCGWFLLQRYYILCQALHQLPDTMNQFNDLPAFRRGEIREAWEAAQEDWRRAGASDNLMHFATALRTNFLVNLAITATRDSSVVNVPLHVQFPAQLAPTARPLHTGQQAAPSQAQDTPEAAPLQPAPIDPAPQQPDRVHIRLLESLGRPGWLSSDTLDHALESLRWHCPQICFCPPAQWISDDQSLRFLAGLECLHDTFSQIILFVLWREHWILCELHVHAWEVFIQTVGPIEILPDLHLLVAAVCRLFRLHNLVLNTAATHFAAPVGLCGWSLLRTPLRRFQVPLPQLSQLWLAALRVHRLQALIRQVQVAETNLWETQGDPDLLQFASGIALEFLVHIIQNRFPNERNVGGALNDTGHQLPIPHLPPVGSATPQLRVQERLNLFDTRPGWLFSDTADYLLDFLREADPDTVYLPPMQWTSQGVSAFNDLCSPIQASQKAIGLILWEQHWILCEFQSTADFLIIKLQEVIAKLPSAARSTLLSLSGQQGILLRDFLDSGSQPIDTSVIPKFWEVSQKGLRELSISIEGVKGIAGAILTRRGLAIRAWTANIAEVRRKLLPNDARLNDTNIAVVPRHMMDAAGWPPGASPADVIESVTKAVSQAPIPTRTFRSAGVHTWQLGFQTLPHVQTFTVKINGSLHQILLTPTPFHSKGNGKGKQRPPKKGFTKDEPHFPPAATSIAAASAQQDKKRIDQLENRFDSLQKQVTGIEHKQTSLESKLDQRFNDIGDTLRQLVQLSTNRAHEPSGESPPPKNQRIA</sequence>
<dbReference type="Gene3D" id="1.20.5.170">
    <property type="match status" value="1"/>
</dbReference>
<evidence type="ECO:0000256" key="1">
    <source>
        <dbReference type="SAM" id="Coils"/>
    </source>
</evidence>
<keyword evidence="4" id="KW-1185">Reference proteome</keyword>
<feature type="region of interest" description="Disordered" evidence="2">
    <location>
        <begin position="551"/>
        <end position="583"/>
    </location>
</feature>
<feature type="region of interest" description="Disordered" evidence="2">
    <location>
        <begin position="1096"/>
        <end position="1125"/>
    </location>
</feature>
<reference evidence="3 4" key="1">
    <citation type="submission" date="2024-02" db="EMBL/GenBank/DDBJ databases">
        <authorList>
            <person name="Chen Y."/>
            <person name="Shah S."/>
            <person name="Dougan E. K."/>
            <person name="Thang M."/>
            <person name="Chan C."/>
        </authorList>
    </citation>
    <scope>NUCLEOTIDE SEQUENCE [LARGE SCALE GENOMIC DNA]</scope>
</reference>
<feature type="compositionally biased region" description="Pro residues" evidence="2">
    <location>
        <begin position="573"/>
        <end position="582"/>
    </location>
</feature>
<feature type="region of interest" description="Disordered" evidence="2">
    <location>
        <begin position="1188"/>
        <end position="1208"/>
    </location>
</feature>
<evidence type="ECO:0000313" key="3">
    <source>
        <dbReference type="EMBL" id="CAK9090933.1"/>
    </source>
</evidence>
<organism evidence="3 4">
    <name type="scientific">Durusdinium trenchii</name>
    <dbReference type="NCBI Taxonomy" id="1381693"/>
    <lineage>
        <taxon>Eukaryota</taxon>
        <taxon>Sar</taxon>
        <taxon>Alveolata</taxon>
        <taxon>Dinophyceae</taxon>
        <taxon>Suessiales</taxon>
        <taxon>Symbiodiniaceae</taxon>
        <taxon>Durusdinium</taxon>
    </lineage>
</organism>
<comment type="caution">
    <text evidence="3">The sequence shown here is derived from an EMBL/GenBank/DDBJ whole genome shotgun (WGS) entry which is preliminary data.</text>
</comment>